<evidence type="ECO:0000313" key="1">
    <source>
        <dbReference type="EMBL" id="GAA4479999.1"/>
    </source>
</evidence>
<name>A0ABP8P470_9NOCA</name>
<evidence type="ECO:0000313" key="2">
    <source>
        <dbReference type="Proteomes" id="UP001501183"/>
    </source>
</evidence>
<evidence type="ECO:0008006" key="3">
    <source>
        <dbReference type="Google" id="ProtNLM"/>
    </source>
</evidence>
<keyword evidence="2" id="KW-1185">Reference proteome</keyword>
<dbReference type="EMBL" id="BAABFB010000043">
    <property type="protein sequence ID" value="GAA4479999.1"/>
    <property type="molecule type" value="Genomic_DNA"/>
</dbReference>
<sequence>MLAGMDTLVGGHTGPRLDPRIPVLTRPSGALQLGWDPDTALLLRPPAGVAADTLAGILRLLDGLHREDEVVWQANRAGIDGVDIAQILAELDAAGALVPPRREPAVRSVHLHGRGPLADGLAAALGDGRVRVARSVPDRSGACPLSHGADCVVLTDELVPDPRTVAGLVAAGVAHLQVRFRDGRGVVGPLVLPGRTSCLRCADLTRTGRDPEWPHLAAQLLGRVGHARPDTVLATTALAATELSALIDADPARPPASLNATLELDLAATRLVRRPWRPHPRCGCRGVARDRVTRDVGEPADRPP</sequence>
<protein>
    <recommendedName>
        <fullName evidence="3">Bacteriocin biosynthesis cyclodehydratase domain-containing protein</fullName>
    </recommendedName>
</protein>
<proteinExistence type="predicted"/>
<accession>A0ABP8P470</accession>
<organism evidence="1 2">
    <name type="scientific">Rhodococcus olei</name>
    <dbReference type="NCBI Taxonomy" id="2161675"/>
    <lineage>
        <taxon>Bacteria</taxon>
        <taxon>Bacillati</taxon>
        <taxon>Actinomycetota</taxon>
        <taxon>Actinomycetes</taxon>
        <taxon>Mycobacteriales</taxon>
        <taxon>Nocardiaceae</taxon>
        <taxon>Rhodococcus</taxon>
    </lineage>
</organism>
<dbReference type="Proteomes" id="UP001501183">
    <property type="component" value="Unassembled WGS sequence"/>
</dbReference>
<dbReference type="Gene3D" id="3.40.50.720">
    <property type="entry name" value="NAD(P)-binding Rossmann-like Domain"/>
    <property type="match status" value="1"/>
</dbReference>
<reference evidence="2" key="1">
    <citation type="journal article" date="2019" name="Int. J. Syst. Evol. Microbiol.">
        <title>The Global Catalogue of Microorganisms (GCM) 10K type strain sequencing project: providing services to taxonomists for standard genome sequencing and annotation.</title>
        <authorList>
            <consortium name="The Broad Institute Genomics Platform"/>
            <consortium name="The Broad Institute Genome Sequencing Center for Infectious Disease"/>
            <person name="Wu L."/>
            <person name="Ma J."/>
        </authorList>
    </citation>
    <scope>NUCLEOTIDE SEQUENCE [LARGE SCALE GENOMIC DNA]</scope>
    <source>
        <strain evidence="2">JCM 32206</strain>
    </source>
</reference>
<gene>
    <name evidence="1" type="ORF">GCM10023094_25880</name>
</gene>
<comment type="caution">
    <text evidence="1">The sequence shown here is derived from an EMBL/GenBank/DDBJ whole genome shotgun (WGS) entry which is preliminary data.</text>
</comment>